<evidence type="ECO:0000313" key="2">
    <source>
        <dbReference type="EMBL" id="ETV93153.1"/>
    </source>
</evidence>
<feature type="region of interest" description="Disordered" evidence="1">
    <location>
        <begin position="75"/>
        <end position="101"/>
    </location>
</feature>
<sequence length="145" mass="16351">MSRTTASLWHDSTTPQHPISVCSGCSGHCMKAVPPALQRPFGQSVSCPRPSRHRRRFALSLATCLNYVRRRLPPHGPSPPCTQLARDDGGRQRNRDHPLACPLYTRFPMGAMTWRNRGKHPQLGPSSPFPSDTFRQTQPHHPRTR</sequence>
<gene>
    <name evidence="2" type="ORF">H310_12762</name>
</gene>
<proteinExistence type="predicted"/>
<dbReference type="EMBL" id="KI913994">
    <property type="protein sequence ID" value="ETV93153.1"/>
    <property type="molecule type" value="Genomic_DNA"/>
</dbReference>
<dbReference type="RefSeq" id="XP_008878175.1">
    <property type="nucleotide sequence ID" value="XM_008879953.1"/>
</dbReference>
<feature type="region of interest" description="Disordered" evidence="1">
    <location>
        <begin position="114"/>
        <end position="145"/>
    </location>
</feature>
<protein>
    <submittedName>
        <fullName evidence="2">Uncharacterized protein</fullName>
    </submittedName>
</protein>
<dbReference type="GeneID" id="20089812"/>
<accession>A0A024TGH4</accession>
<dbReference type="AlphaFoldDB" id="A0A024TGH4"/>
<dbReference type="VEuPathDB" id="FungiDB:H310_12762"/>
<evidence type="ECO:0000256" key="1">
    <source>
        <dbReference type="SAM" id="MobiDB-lite"/>
    </source>
</evidence>
<name>A0A024TGH4_9STRA</name>
<feature type="compositionally biased region" description="Basic and acidic residues" evidence="1">
    <location>
        <begin position="85"/>
        <end position="98"/>
    </location>
</feature>
<organism evidence="2">
    <name type="scientific">Aphanomyces invadans</name>
    <dbReference type="NCBI Taxonomy" id="157072"/>
    <lineage>
        <taxon>Eukaryota</taxon>
        <taxon>Sar</taxon>
        <taxon>Stramenopiles</taxon>
        <taxon>Oomycota</taxon>
        <taxon>Saprolegniomycetes</taxon>
        <taxon>Saprolegniales</taxon>
        <taxon>Verrucalvaceae</taxon>
        <taxon>Aphanomyces</taxon>
    </lineage>
</organism>
<reference evidence="2" key="1">
    <citation type="submission" date="2013-12" db="EMBL/GenBank/DDBJ databases">
        <title>The Genome Sequence of Aphanomyces invadans NJM9701.</title>
        <authorList>
            <consortium name="The Broad Institute Genomics Platform"/>
            <person name="Russ C."/>
            <person name="Tyler B."/>
            <person name="van West P."/>
            <person name="Dieguez-Uribeondo J."/>
            <person name="Young S.K."/>
            <person name="Zeng Q."/>
            <person name="Gargeya S."/>
            <person name="Fitzgerald M."/>
            <person name="Abouelleil A."/>
            <person name="Alvarado L."/>
            <person name="Chapman S.B."/>
            <person name="Gainer-Dewar J."/>
            <person name="Goldberg J."/>
            <person name="Griggs A."/>
            <person name="Gujja S."/>
            <person name="Hansen M."/>
            <person name="Howarth C."/>
            <person name="Imamovic A."/>
            <person name="Ireland A."/>
            <person name="Larimer J."/>
            <person name="McCowan C."/>
            <person name="Murphy C."/>
            <person name="Pearson M."/>
            <person name="Poon T.W."/>
            <person name="Priest M."/>
            <person name="Roberts A."/>
            <person name="Saif S."/>
            <person name="Shea T."/>
            <person name="Sykes S."/>
            <person name="Wortman J."/>
            <person name="Nusbaum C."/>
            <person name="Birren B."/>
        </authorList>
    </citation>
    <scope>NUCLEOTIDE SEQUENCE [LARGE SCALE GENOMIC DNA]</scope>
    <source>
        <strain evidence="2">NJM9701</strain>
    </source>
</reference>